<dbReference type="EMBL" id="BTGU01014094">
    <property type="protein sequence ID" value="GMN72130.1"/>
    <property type="molecule type" value="Genomic_DNA"/>
</dbReference>
<feature type="compositionally biased region" description="Polar residues" evidence="4">
    <location>
        <begin position="102"/>
        <end position="120"/>
    </location>
</feature>
<organism evidence="5 6">
    <name type="scientific">Ficus carica</name>
    <name type="common">Common fig</name>
    <dbReference type="NCBI Taxonomy" id="3494"/>
    <lineage>
        <taxon>Eukaryota</taxon>
        <taxon>Viridiplantae</taxon>
        <taxon>Streptophyta</taxon>
        <taxon>Embryophyta</taxon>
        <taxon>Tracheophyta</taxon>
        <taxon>Spermatophyta</taxon>
        <taxon>Magnoliopsida</taxon>
        <taxon>eudicotyledons</taxon>
        <taxon>Gunneridae</taxon>
        <taxon>Pentapetalae</taxon>
        <taxon>rosids</taxon>
        <taxon>fabids</taxon>
        <taxon>Rosales</taxon>
        <taxon>Moraceae</taxon>
        <taxon>Ficeae</taxon>
        <taxon>Ficus</taxon>
    </lineage>
</organism>
<feature type="region of interest" description="Disordered" evidence="4">
    <location>
        <begin position="102"/>
        <end position="191"/>
    </location>
</feature>
<dbReference type="InterPro" id="IPR023213">
    <property type="entry name" value="CAT-like_dom_sf"/>
</dbReference>
<proteinExistence type="inferred from homology"/>
<feature type="compositionally biased region" description="Acidic residues" evidence="4">
    <location>
        <begin position="161"/>
        <end position="176"/>
    </location>
</feature>
<keyword evidence="3" id="KW-0012">Acyltransferase</keyword>
<comment type="caution">
    <text evidence="5">The sequence shown here is derived from an EMBL/GenBank/DDBJ whole genome shotgun (WGS) entry which is preliminary data.</text>
</comment>
<keyword evidence="6" id="KW-1185">Reference proteome</keyword>
<evidence type="ECO:0000256" key="3">
    <source>
        <dbReference type="ARBA" id="ARBA00023315"/>
    </source>
</evidence>
<gene>
    <name evidence="5" type="ORF">TIFTF001_054186</name>
</gene>
<dbReference type="GO" id="GO:0016747">
    <property type="term" value="F:acyltransferase activity, transferring groups other than amino-acyl groups"/>
    <property type="evidence" value="ECO:0007669"/>
    <property type="project" value="TreeGrafter"/>
</dbReference>
<evidence type="ECO:0000256" key="2">
    <source>
        <dbReference type="ARBA" id="ARBA00022679"/>
    </source>
</evidence>
<dbReference type="InterPro" id="IPR050317">
    <property type="entry name" value="Plant_Fungal_Acyltransferase"/>
</dbReference>
<dbReference type="Gene3D" id="3.30.559.10">
    <property type="entry name" value="Chloramphenicol acetyltransferase-like domain"/>
    <property type="match status" value="1"/>
</dbReference>
<evidence type="ECO:0000313" key="5">
    <source>
        <dbReference type="EMBL" id="GMN72130.1"/>
    </source>
</evidence>
<name>A0AA88EFG8_FICCA</name>
<comment type="similarity">
    <text evidence="1">Belongs to the plant acyltransferase family.</text>
</comment>
<accession>A0AA88EFG8</accession>
<dbReference type="Pfam" id="PF02458">
    <property type="entry name" value="Transferase"/>
    <property type="match status" value="1"/>
</dbReference>
<evidence type="ECO:0000256" key="1">
    <source>
        <dbReference type="ARBA" id="ARBA00009861"/>
    </source>
</evidence>
<evidence type="ECO:0000256" key="4">
    <source>
        <dbReference type="SAM" id="MobiDB-lite"/>
    </source>
</evidence>
<dbReference type="Proteomes" id="UP001187192">
    <property type="component" value="Unassembled WGS sequence"/>
</dbReference>
<dbReference type="PANTHER" id="PTHR31642">
    <property type="entry name" value="TRICHOTHECENE 3-O-ACETYLTRANSFERASE"/>
    <property type="match status" value="1"/>
</dbReference>
<protein>
    <submittedName>
        <fullName evidence="5">Uncharacterized protein</fullName>
    </submittedName>
</protein>
<dbReference type="AlphaFoldDB" id="A0AA88EFG8"/>
<reference evidence="5" key="1">
    <citation type="submission" date="2023-07" db="EMBL/GenBank/DDBJ databases">
        <title>draft genome sequence of fig (Ficus carica).</title>
        <authorList>
            <person name="Takahashi T."/>
            <person name="Nishimura K."/>
        </authorList>
    </citation>
    <scope>NUCLEOTIDE SEQUENCE</scope>
</reference>
<evidence type="ECO:0000313" key="6">
    <source>
        <dbReference type="Proteomes" id="UP001187192"/>
    </source>
</evidence>
<keyword evidence="2" id="KW-0808">Transferase</keyword>
<dbReference type="PANTHER" id="PTHR31642:SF11">
    <property type="entry name" value="SHIKIMATE O-HYDROXYCINNAMOYLTRANSFERASE"/>
    <property type="match status" value="1"/>
</dbReference>
<sequence length="191" mass="20670">MDNDYLRSAIDYLELQPDISLIRRGAHTYQCPNLGITSWSKMGSHDADFGWGKPCYMGPTELLFEGKSYIIPSAGDDGSLCLAIALHGEHLKELHALSVGDQNSVATDPNGQNASPTSRDFFSGDGRSAVAGEDDEPNVDGQKKHREEAGDPASTATSKDLDDDTAGEDKANEEDDNKTSVKSNYVIIFRS</sequence>